<dbReference type="InterPro" id="IPR053848">
    <property type="entry name" value="IMS_HHH_1"/>
</dbReference>
<dbReference type="GO" id="GO:0003684">
    <property type="term" value="F:damaged DNA binding"/>
    <property type="evidence" value="ECO:0007669"/>
    <property type="project" value="InterPro"/>
</dbReference>
<dbReference type="OMA" id="TRCKPDG"/>
<dbReference type="Pfam" id="PF21999">
    <property type="entry name" value="IMS_HHH_1"/>
    <property type="match status" value="1"/>
</dbReference>
<dbReference type="SUPFAM" id="SSF56672">
    <property type="entry name" value="DNA/RNA polymerases"/>
    <property type="match status" value="1"/>
</dbReference>
<dbReference type="PANTHER" id="PTHR45990:SF1">
    <property type="entry name" value="DNA REPAIR PROTEIN REV1"/>
    <property type="match status" value="1"/>
</dbReference>
<reference evidence="4 5" key="1">
    <citation type="journal article" date="2009" name="Science">
        <title>Green evolution and dynamic adaptations revealed by genomes of the marine picoeukaryotes Micromonas.</title>
        <authorList>
            <person name="Worden A.Z."/>
            <person name="Lee J.H."/>
            <person name="Mock T."/>
            <person name="Rouze P."/>
            <person name="Simmons M.P."/>
            <person name="Aerts A.L."/>
            <person name="Allen A.E."/>
            <person name="Cuvelier M.L."/>
            <person name="Derelle E."/>
            <person name="Everett M.V."/>
            <person name="Foulon E."/>
            <person name="Grimwood J."/>
            <person name="Gundlach H."/>
            <person name="Henrissat B."/>
            <person name="Napoli C."/>
            <person name="McDonald S.M."/>
            <person name="Parker M.S."/>
            <person name="Rombauts S."/>
            <person name="Salamov A."/>
            <person name="Von Dassow P."/>
            <person name="Badger J.H."/>
            <person name="Coutinho P.M."/>
            <person name="Demir E."/>
            <person name="Dubchak I."/>
            <person name="Gentemann C."/>
            <person name="Eikrem W."/>
            <person name="Gready J.E."/>
            <person name="John U."/>
            <person name="Lanier W."/>
            <person name="Lindquist E.A."/>
            <person name="Lucas S."/>
            <person name="Mayer K.F."/>
            <person name="Moreau H."/>
            <person name="Not F."/>
            <person name="Otillar R."/>
            <person name="Panaud O."/>
            <person name="Pangilinan J."/>
            <person name="Paulsen I."/>
            <person name="Piegu B."/>
            <person name="Poliakov A."/>
            <person name="Robbens S."/>
            <person name="Schmutz J."/>
            <person name="Toulza E."/>
            <person name="Wyss T."/>
            <person name="Zelensky A."/>
            <person name="Zhou K."/>
            <person name="Armbrust E.V."/>
            <person name="Bhattacharya D."/>
            <person name="Goodenough U.W."/>
            <person name="Van de Peer Y."/>
            <person name="Grigoriev I.V."/>
        </authorList>
    </citation>
    <scope>NUCLEOTIDE SEQUENCE [LARGE SCALE GENOMIC DNA]</scope>
    <source>
        <strain evidence="4 5">CCMP1545</strain>
    </source>
</reference>
<keyword evidence="5" id="KW-1185">Reference proteome</keyword>
<dbReference type="eggNOG" id="KOG2093">
    <property type="taxonomic scope" value="Eukaryota"/>
</dbReference>
<dbReference type="SUPFAM" id="SSF100879">
    <property type="entry name" value="Lesion bypass DNA polymerase (Y-family), little finger domain"/>
    <property type="match status" value="1"/>
</dbReference>
<dbReference type="GO" id="GO:0006281">
    <property type="term" value="P:DNA repair"/>
    <property type="evidence" value="ECO:0007669"/>
    <property type="project" value="InterPro"/>
</dbReference>
<dbReference type="Gene3D" id="1.10.150.20">
    <property type="entry name" value="5' to 3' exonuclease, C-terminal subdomain"/>
    <property type="match status" value="1"/>
</dbReference>
<dbReference type="Gene3D" id="3.30.1490.100">
    <property type="entry name" value="DNA polymerase, Y-family, little finger domain"/>
    <property type="match status" value="1"/>
</dbReference>
<dbReference type="GeneID" id="9683530"/>
<dbReference type="InterPro" id="IPR036775">
    <property type="entry name" value="DNA_pol_Y-fam_lit_finger_sf"/>
</dbReference>
<feature type="non-terminal residue" evidence="4">
    <location>
        <position position="345"/>
    </location>
</feature>
<dbReference type="AlphaFoldDB" id="C1MQA2"/>
<dbReference type="Pfam" id="PF00817">
    <property type="entry name" value="IMS"/>
    <property type="match status" value="1"/>
</dbReference>
<dbReference type="Proteomes" id="UP000001876">
    <property type="component" value="Unassembled WGS sequence"/>
</dbReference>
<gene>
    <name evidence="4" type="ORF">MICPUCDRAFT_16660</name>
</gene>
<dbReference type="InterPro" id="IPR017961">
    <property type="entry name" value="DNA_pol_Y-fam_little_finger"/>
</dbReference>
<sequence>MGTFFRASRLHYIGSWRARYETFLDDETTTPPPLPPPAAKNGERLVMHVDMDCFFAAVAALGRPELRDLPIAVSWSSGGQGELSSCNYAARAFSCKAGMRVGHAKSLCPRLVVMPYEFEKYSEIALEVYRVLHAITPHVMGVSVDEAYVDVTQRANAGEDARAIAEDVRRKIFAKTGCAASVGSGPNRLIARLATKRAKPDGAFHVSLAAAPAFMSSLPAAELPGVGRGALKKLAAAGVGGGGGVGGELELTCADVVSAPLTSLQRALGPKAGVALRDAARGVDTRAWEARPPRRSVGAQVTWGVRFVEASEAVAFVTKLATEVATRMKRVRVKGKSLTLKILRA</sequence>
<dbReference type="InterPro" id="IPR043128">
    <property type="entry name" value="Rev_trsase/Diguanyl_cyclase"/>
</dbReference>
<evidence type="ECO:0000313" key="5">
    <source>
        <dbReference type="Proteomes" id="UP000001876"/>
    </source>
</evidence>
<dbReference type="OrthoDB" id="427711at2759"/>
<protein>
    <submittedName>
        <fullName evidence="4">Predicted protein</fullName>
    </submittedName>
</protein>
<dbReference type="Pfam" id="PF11799">
    <property type="entry name" value="IMS_C"/>
    <property type="match status" value="1"/>
</dbReference>
<accession>C1MQA2</accession>
<dbReference type="EMBL" id="GG663738">
    <property type="protein sequence ID" value="EEH57673.1"/>
    <property type="molecule type" value="Genomic_DNA"/>
</dbReference>
<dbReference type="PANTHER" id="PTHR45990">
    <property type="entry name" value="DNA REPAIR PROTEIN REV1"/>
    <property type="match status" value="1"/>
</dbReference>
<evidence type="ECO:0000259" key="3">
    <source>
        <dbReference type="PROSITE" id="PS50173"/>
    </source>
</evidence>
<dbReference type="InterPro" id="IPR043502">
    <property type="entry name" value="DNA/RNA_pol_sf"/>
</dbReference>
<evidence type="ECO:0000313" key="4">
    <source>
        <dbReference type="EMBL" id="EEH57673.1"/>
    </source>
</evidence>
<proteinExistence type="inferred from homology"/>
<organism evidence="5">
    <name type="scientific">Micromonas pusilla (strain CCMP1545)</name>
    <name type="common">Picoplanktonic green alga</name>
    <dbReference type="NCBI Taxonomy" id="564608"/>
    <lineage>
        <taxon>Eukaryota</taxon>
        <taxon>Viridiplantae</taxon>
        <taxon>Chlorophyta</taxon>
        <taxon>Mamiellophyceae</taxon>
        <taxon>Mamiellales</taxon>
        <taxon>Mamiellaceae</taxon>
        <taxon>Micromonas</taxon>
    </lineage>
</organism>
<name>C1MQA2_MICPC</name>
<evidence type="ECO:0000256" key="1">
    <source>
        <dbReference type="ARBA" id="ARBA00010945"/>
    </source>
</evidence>
<dbReference type="RefSeq" id="XP_003057722.1">
    <property type="nucleotide sequence ID" value="XM_003057676.1"/>
</dbReference>
<dbReference type="InterPro" id="IPR001126">
    <property type="entry name" value="UmuC"/>
</dbReference>
<comment type="similarity">
    <text evidence="1">Belongs to the DNA polymerase type-Y family.</text>
</comment>
<feature type="domain" description="UmuC" evidence="3">
    <location>
        <begin position="46"/>
        <end position="227"/>
    </location>
</feature>
<dbReference type="GO" id="GO:0003887">
    <property type="term" value="F:DNA-directed DNA polymerase activity"/>
    <property type="evidence" value="ECO:0007669"/>
    <property type="project" value="InterPro"/>
</dbReference>
<dbReference type="GO" id="GO:0017125">
    <property type="term" value="F:deoxycytidyl transferase activity"/>
    <property type="evidence" value="ECO:0007669"/>
    <property type="project" value="TreeGrafter"/>
</dbReference>
<evidence type="ECO:0000256" key="2">
    <source>
        <dbReference type="ARBA" id="ARBA00022634"/>
    </source>
</evidence>
<dbReference type="STRING" id="564608.C1MQA2"/>
<dbReference type="GO" id="GO:0070987">
    <property type="term" value="P:error-free translesion synthesis"/>
    <property type="evidence" value="ECO:0007669"/>
    <property type="project" value="TreeGrafter"/>
</dbReference>
<keyword evidence="2" id="KW-0237">DNA synthesis</keyword>
<dbReference type="KEGG" id="mpp:MICPUCDRAFT_16660"/>
<dbReference type="GO" id="GO:0042276">
    <property type="term" value="P:error-prone translesion synthesis"/>
    <property type="evidence" value="ECO:0007669"/>
    <property type="project" value="TreeGrafter"/>
</dbReference>
<dbReference type="Gene3D" id="3.30.70.270">
    <property type="match status" value="1"/>
</dbReference>
<dbReference type="GO" id="GO:0005634">
    <property type="term" value="C:nucleus"/>
    <property type="evidence" value="ECO:0007669"/>
    <property type="project" value="TreeGrafter"/>
</dbReference>
<dbReference type="PROSITE" id="PS50173">
    <property type="entry name" value="UMUC"/>
    <property type="match status" value="1"/>
</dbReference>
<dbReference type="Gene3D" id="3.40.1170.60">
    <property type="match status" value="1"/>
</dbReference>